<dbReference type="AlphaFoldDB" id="A0A3S4TA51"/>
<reference evidence="1 2" key="1">
    <citation type="submission" date="2018-12" db="EMBL/GenBank/DDBJ databases">
        <authorList>
            <consortium name="Pathogen Informatics"/>
        </authorList>
    </citation>
    <scope>NUCLEOTIDE SEQUENCE [LARGE SCALE GENOMIC DNA]</scope>
    <source>
        <strain evidence="1 2">NCTC11636</strain>
    </source>
</reference>
<dbReference type="KEGG" id="ahw:NCTC11636_01585"/>
<evidence type="ECO:0000313" key="2">
    <source>
        <dbReference type="Proteomes" id="UP000266895"/>
    </source>
</evidence>
<dbReference type="EMBL" id="LR134350">
    <property type="protein sequence ID" value="VEG28523.1"/>
    <property type="molecule type" value="Genomic_DNA"/>
</dbReference>
<dbReference type="RefSeq" id="WP_126382637.1">
    <property type="nucleotide sequence ID" value="NZ_LR134350.1"/>
</dbReference>
<keyword evidence="2" id="KW-1185">Reference proteome</keyword>
<gene>
    <name evidence="1" type="ORF">NCTC11636_01585</name>
</gene>
<name>A0A3S4TA51_9ACTO</name>
<evidence type="ECO:0000313" key="1">
    <source>
        <dbReference type="EMBL" id="VEG28523.1"/>
    </source>
</evidence>
<dbReference type="Proteomes" id="UP000266895">
    <property type="component" value="Chromosome"/>
</dbReference>
<protein>
    <submittedName>
        <fullName evidence="1">Uncharacterized protein</fullName>
    </submittedName>
</protein>
<accession>A0A3S4TA51</accession>
<sequence length="60" mass="6559">MTVASGSGRAEIHRAQINMTVEMFRGLRILAAEQDTTVTALVLAAIEQAYPELRDSEGIR</sequence>
<organism evidence="1 2">
    <name type="scientific">Actinomyces howellii</name>
    <dbReference type="NCBI Taxonomy" id="52771"/>
    <lineage>
        <taxon>Bacteria</taxon>
        <taxon>Bacillati</taxon>
        <taxon>Actinomycetota</taxon>
        <taxon>Actinomycetes</taxon>
        <taxon>Actinomycetales</taxon>
        <taxon>Actinomycetaceae</taxon>
        <taxon>Actinomyces</taxon>
    </lineage>
</organism>
<proteinExistence type="predicted"/>